<evidence type="ECO:0000259" key="3">
    <source>
        <dbReference type="Pfam" id="PF01408"/>
    </source>
</evidence>
<dbReference type="InterPro" id="IPR055170">
    <property type="entry name" value="GFO_IDH_MocA-like_dom"/>
</dbReference>
<dbReference type="Gene3D" id="3.30.360.10">
    <property type="entry name" value="Dihydrodipicolinate Reductase, domain 2"/>
    <property type="match status" value="1"/>
</dbReference>
<evidence type="ECO:0000313" key="6">
    <source>
        <dbReference type="Proteomes" id="UP001597277"/>
    </source>
</evidence>
<organism evidence="5 6">
    <name type="scientific">Georgenia deserti</name>
    <dbReference type="NCBI Taxonomy" id="2093781"/>
    <lineage>
        <taxon>Bacteria</taxon>
        <taxon>Bacillati</taxon>
        <taxon>Actinomycetota</taxon>
        <taxon>Actinomycetes</taxon>
        <taxon>Micrococcales</taxon>
        <taxon>Bogoriellaceae</taxon>
        <taxon>Georgenia</taxon>
    </lineage>
</organism>
<sequence>MIRLAVAGAAHGHVRYALDEADRRAGIELVALSEPHRDDRERWTPPGVPSYADHAEMLQAHTPDVVAVCGVYGERADVVVEALHAGAHVIADKPLCTELEDLGRIAAAAATTGRHVSLMLEKRWYPATLAARRLVEDGVLGTLALISSTGPHQLRRRTRPPWFFRRDGYGDLLGDLPVHDVDLVLALTGATGGTVTGVAPRRPFADAPEFCDSGALVMTAGEVTATIEAHWLWPDASAVTAPYRMRLTGTEGVADIDWWTGEVSVRTDTPDAWRPSTPAGLRPAEQALTALAAGIAPEVATAESLAASRVALLAARSAHSGSRPLNWSLPAETPSAPRLP</sequence>
<dbReference type="Proteomes" id="UP001597277">
    <property type="component" value="Unassembled WGS sequence"/>
</dbReference>
<dbReference type="PANTHER" id="PTHR43377">
    <property type="entry name" value="BILIVERDIN REDUCTASE A"/>
    <property type="match status" value="1"/>
</dbReference>
<dbReference type="InterPro" id="IPR051450">
    <property type="entry name" value="Gfo/Idh/MocA_Oxidoreductases"/>
</dbReference>
<dbReference type="Pfam" id="PF22725">
    <property type="entry name" value="GFO_IDH_MocA_C3"/>
    <property type="match status" value="1"/>
</dbReference>
<dbReference type="InterPro" id="IPR000683">
    <property type="entry name" value="Gfo/Idh/MocA-like_OxRdtase_N"/>
</dbReference>
<dbReference type="InterPro" id="IPR036291">
    <property type="entry name" value="NAD(P)-bd_dom_sf"/>
</dbReference>
<feature type="domain" description="GFO/IDH/MocA-like oxidoreductase" evidence="4">
    <location>
        <begin position="129"/>
        <end position="253"/>
    </location>
</feature>
<dbReference type="EMBL" id="JBHUEE010000002">
    <property type="protein sequence ID" value="MFD1717354.1"/>
    <property type="molecule type" value="Genomic_DNA"/>
</dbReference>
<feature type="region of interest" description="Disordered" evidence="2">
    <location>
        <begin position="321"/>
        <end position="340"/>
    </location>
</feature>
<dbReference type="Pfam" id="PF01408">
    <property type="entry name" value="GFO_IDH_MocA"/>
    <property type="match status" value="1"/>
</dbReference>
<comment type="caution">
    <text evidence="5">The sequence shown here is derived from an EMBL/GenBank/DDBJ whole genome shotgun (WGS) entry which is preliminary data.</text>
</comment>
<evidence type="ECO:0000259" key="4">
    <source>
        <dbReference type="Pfam" id="PF22725"/>
    </source>
</evidence>
<gene>
    <name evidence="5" type="ORF">ACFSE6_05885</name>
</gene>
<keyword evidence="6" id="KW-1185">Reference proteome</keyword>
<dbReference type="PANTHER" id="PTHR43377:SF1">
    <property type="entry name" value="BILIVERDIN REDUCTASE A"/>
    <property type="match status" value="1"/>
</dbReference>
<dbReference type="Gene3D" id="3.40.50.720">
    <property type="entry name" value="NAD(P)-binding Rossmann-like Domain"/>
    <property type="match status" value="1"/>
</dbReference>
<evidence type="ECO:0000256" key="2">
    <source>
        <dbReference type="SAM" id="MobiDB-lite"/>
    </source>
</evidence>
<evidence type="ECO:0000313" key="5">
    <source>
        <dbReference type="EMBL" id="MFD1717354.1"/>
    </source>
</evidence>
<dbReference type="SUPFAM" id="SSF51735">
    <property type="entry name" value="NAD(P)-binding Rossmann-fold domains"/>
    <property type="match status" value="1"/>
</dbReference>
<dbReference type="SUPFAM" id="SSF55347">
    <property type="entry name" value="Glyceraldehyde-3-phosphate dehydrogenase-like, C-terminal domain"/>
    <property type="match status" value="1"/>
</dbReference>
<evidence type="ECO:0000256" key="1">
    <source>
        <dbReference type="ARBA" id="ARBA00023027"/>
    </source>
</evidence>
<keyword evidence="1" id="KW-0520">NAD</keyword>
<protein>
    <submittedName>
        <fullName evidence="5">Gfo/Idh/MocA family protein</fullName>
    </submittedName>
</protein>
<feature type="domain" description="Gfo/Idh/MocA-like oxidoreductase N-terminal" evidence="3">
    <location>
        <begin position="2"/>
        <end position="117"/>
    </location>
</feature>
<name>A0ABW4L2T6_9MICO</name>
<proteinExistence type="predicted"/>
<accession>A0ABW4L2T6</accession>
<reference evidence="6" key="1">
    <citation type="journal article" date="2019" name="Int. J. Syst. Evol. Microbiol.">
        <title>The Global Catalogue of Microorganisms (GCM) 10K type strain sequencing project: providing services to taxonomists for standard genome sequencing and annotation.</title>
        <authorList>
            <consortium name="The Broad Institute Genomics Platform"/>
            <consortium name="The Broad Institute Genome Sequencing Center for Infectious Disease"/>
            <person name="Wu L."/>
            <person name="Ma J."/>
        </authorList>
    </citation>
    <scope>NUCLEOTIDE SEQUENCE [LARGE SCALE GENOMIC DNA]</scope>
    <source>
        <strain evidence="6">JCM 17130</strain>
    </source>
</reference>
<dbReference type="RefSeq" id="WP_388003421.1">
    <property type="nucleotide sequence ID" value="NZ_JBHUEE010000002.1"/>
</dbReference>